<gene>
    <name evidence="2" type="ORF">SPHA_56629</name>
</gene>
<sequence length="156" mass="18442">MFFTLFILLLFSSCVVSFSPLFVLYLFSSSSPSLFFSQTANNPFSPSFYILSKYLLFHFLFFFILFHLLSKFLSFSILFSFFSLHLLLDNFYFFSMVFFPTAIAFFFLCLPFSSSFRFYSICNFLPFTYSLIHILITSFTEFMSHGLEIYSKTENL</sequence>
<proteinExistence type="predicted"/>
<reference evidence="2" key="1">
    <citation type="submission" date="2021-01" db="EMBL/GenBank/DDBJ databases">
        <authorList>
            <person name="Li R."/>
            <person name="Bekaert M."/>
        </authorList>
    </citation>
    <scope>NUCLEOTIDE SEQUENCE</scope>
    <source>
        <strain evidence="2">Farmed</strain>
    </source>
</reference>
<evidence type="ECO:0000313" key="3">
    <source>
        <dbReference type="Proteomes" id="UP000597762"/>
    </source>
</evidence>
<feature type="transmembrane region" description="Helical" evidence="1">
    <location>
        <begin position="6"/>
        <end position="27"/>
    </location>
</feature>
<accession>A0A812DKG0</accession>
<feature type="transmembrane region" description="Helical" evidence="1">
    <location>
        <begin position="90"/>
        <end position="109"/>
    </location>
</feature>
<keyword evidence="1" id="KW-0472">Membrane</keyword>
<evidence type="ECO:0000256" key="1">
    <source>
        <dbReference type="SAM" id="Phobius"/>
    </source>
</evidence>
<dbReference type="AlphaFoldDB" id="A0A812DKG0"/>
<comment type="caution">
    <text evidence="2">The sequence shown here is derived from an EMBL/GenBank/DDBJ whole genome shotgun (WGS) entry which is preliminary data.</text>
</comment>
<dbReference type="EMBL" id="CAHIKZ030003761">
    <property type="protein sequence ID" value="CAE1303898.1"/>
    <property type="molecule type" value="Genomic_DNA"/>
</dbReference>
<feature type="transmembrane region" description="Helical" evidence="1">
    <location>
        <begin position="48"/>
        <end position="70"/>
    </location>
</feature>
<keyword evidence="1" id="KW-1133">Transmembrane helix</keyword>
<protein>
    <submittedName>
        <fullName evidence="2">Uncharacterized protein</fullName>
    </submittedName>
</protein>
<name>A0A812DKG0_ACAPH</name>
<feature type="transmembrane region" description="Helical" evidence="1">
    <location>
        <begin position="116"/>
        <end position="136"/>
    </location>
</feature>
<keyword evidence="3" id="KW-1185">Reference proteome</keyword>
<evidence type="ECO:0000313" key="2">
    <source>
        <dbReference type="EMBL" id="CAE1303898.1"/>
    </source>
</evidence>
<keyword evidence="1" id="KW-0812">Transmembrane</keyword>
<dbReference type="Proteomes" id="UP000597762">
    <property type="component" value="Unassembled WGS sequence"/>
</dbReference>
<organism evidence="2 3">
    <name type="scientific">Acanthosepion pharaonis</name>
    <name type="common">Pharaoh cuttlefish</name>
    <name type="synonym">Sepia pharaonis</name>
    <dbReference type="NCBI Taxonomy" id="158019"/>
    <lineage>
        <taxon>Eukaryota</taxon>
        <taxon>Metazoa</taxon>
        <taxon>Spiralia</taxon>
        <taxon>Lophotrochozoa</taxon>
        <taxon>Mollusca</taxon>
        <taxon>Cephalopoda</taxon>
        <taxon>Coleoidea</taxon>
        <taxon>Decapodiformes</taxon>
        <taxon>Sepiida</taxon>
        <taxon>Sepiina</taxon>
        <taxon>Sepiidae</taxon>
        <taxon>Acanthosepion</taxon>
    </lineage>
</organism>